<dbReference type="AlphaFoldDB" id="A0A7J5JB27"/>
<dbReference type="GO" id="GO:0000150">
    <property type="term" value="F:DNA strand exchange activity"/>
    <property type="evidence" value="ECO:0007669"/>
    <property type="project" value="InterPro"/>
</dbReference>
<dbReference type="InterPro" id="IPR006118">
    <property type="entry name" value="Recombinase_CS"/>
</dbReference>
<sequence>MNNQYVAYLRVSTQKQGYSGLGLEA</sequence>
<evidence type="ECO:0000313" key="4">
    <source>
        <dbReference type="Proteomes" id="UP000460317"/>
    </source>
</evidence>
<dbReference type="EMBL" id="WCSB01000020">
    <property type="protein sequence ID" value="KAB4449660.1"/>
    <property type="molecule type" value="Genomic_DNA"/>
</dbReference>
<comment type="caution">
    <text evidence="2">The sequence shown here is derived from an EMBL/GenBank/DDBJ whole genome shotgun (WGS) entry which is preliminary data.</text>
</comment>
<organism evidence="2 4">
    <name type="scientific">Bacteroides thetaiotaomicron</name>
    <dbReference type="NCBI Taxonomy" id="818"/>
    <lineage>
        <taxon>Bacteria</taxon>
        <taxon>Pseudomonadati</taxon>
        <taxon>Bacteroidota</taxon>
        <taxon>Bacteroidia</taxon>
        <taxon>Bacteroidales</taxon>
        <taxon>Bacteroidaceae</taxon>
        <taxon>Bacteroides</taxon>
    </lineage>
</organism>
<protein>
    <submittedName>
        <fullName evidence="2">Recombinase family protein</fullName>
    </submittedName>
</protein>
<dbReference type="EMBL" id="WCSB01000043">
    <property type="protein sequence ID" value="KAB4447455.1"/>
    <property type="molecule type" value="Genomic_DNA"/>
</dbReference>
<evidence type="ECO:0000313" key="2">
    <source>
        <dbReference type="EMBL" id="KAB4447455.1"/>
    </source>
</evidence>
<dbReference type="PROSITE" id="PS00397">
    <property type="entry name" value="RECOMBINASES_1"/>
    <property type="match status" value="1"/>
</dbReference>
<reference evidence="2 4" key="1">
    <citation type="journal article" date="2019" name="Nat. Med.">
        <title>A library of human gut bacterial isolates paired with longitudinal multiomics data enables mechanistic microbiome research.</title>
        <authorList>
            <person name="Poyet M."/>
            <person name="Groussin M."/>
            <person name="Gibbons S.M."/>
            <person name="Avila-Pacheco J."/>
            <person name="Jiang X."/>
            <person name="Kearney S.M."/>
            <person name="Perrotta A.R."/>
            <person name="Berdy B."/>
            <person name="Zhao S."/>
            <person name="Lieberman T.D."/>
            <person name="Swanson P.K."/>
            <person name="Smith M."/>
            <person name="Roesemann S."/>
            <person name="Alexander J.E."/>
            <person name="Rich S.A."/>
            <person name="Livny J."/>
            <person name="Vlamakis H."/>
            <person name="Clish C."/>
            <person name="Bullock K."/>
            <person name="Deik A."/>
            <person name="Scott J."/>
            <person name="Pierce K.A."/>
            <person name="Xavier R.J."/>
            <person name="Alm E.J."/>
        </authorList>
    </citation>
    <scope>NUCLEOTIDE SEQUENCE [LARGE SCALE GENOMIC DNA]</scope>
    <source>
        <strain evidence="2 4">BIOML-A165</strain>
    </source>
</reference>
<evidence type="ECO:0000313" key="3">
    <source>
        <dbReference type="EMBL" id="KAB4449660.1"/>
    </source>
</evidence>
<gene>
    <name evidence="3" type="ORF">GAN93_18220</name>
    <name evidence="2" type="ORF">GAN93_24065</name>
</gene>
<evidence type="ECO:0000256" key="1">
    <source>
        <dbReference type="PROSITE-ProRule" id="PRU10137"/>
    </source>
</evidence>
<feature type="active site" description="O-(5'-phospho-DNA)-serine intermediate" evidence="1">
    <location>
        <position position="12"/>
    </location>
</feature>
<feature type="non-terminal residue" evidence="2">
    <location>
        <position position="25"/>
    </location>
</feature>
<accession>A0A7J5JB27</accession>
<proteinExistence type="predicted"/>
<name>A0A7J5JB27_BACT4</name>
<dbReference type="Proteomes" id="UP000460317">
    <property type="component" value="Unassembled WGS sequence"/>
</dbReference>